<dbReference type="AlphaFoldDB" id="A0A0N7ZCV8"/>
<dbReference type="FunFam" id="2.60.120.200:FF:000017">
    <property type="entry name" value="Vesicular integral-membrane protein VIP36"/>
    <property type="match status" value="1"/>
</dbReference>
<keyword evidence="3" id="KW-0479">Metal-binding</keyword>
<keyword evidence="4" id="KW-0732">Signal</keyword>
<dbReference type="PROSITE" id="PS51328">
    <property type="entry name" value="L_LECTIN_LIKE"/>
    <property type="match status" value="1"/>
</dbReference>
<dbReference type="SUPFAM" id="SSF49899">
    <property type="entry name" value="Concanavalin A-like lectins/glucanases"/>
    <property type="match status" value="1"/>
</dbReference>
<keyword evidence="9" id="KW-1015">Disulfide bond</keyword>
<dbReference type="EMBL" id="GDRN01059114">
    <property type="protein sequence ID" value="JAI65528.1"/>
    <property type="molecule type" value="Transcribed_RNA"/>
</dbReference>
<dbReference type="GO" id="GO:0030134">
    <property type="term" value="C:COPII-coated ER to Golgi transport vesicle"/>
    <property type="evidence" value="ECO:0007669"/>
    <property type="project" value="TreeGrafter"/>
</dbReference>
<keyword evidence="7" id="KW-0333">Golgi apparatus</keyword>
<evidence type="ECO:0000313" key="14">
    <source>
        <dbReference type="EMBL" id="JAI65528.1"/>
    </source>
</evidence>
<name>A0A0N7ZCV8_SCYOL</name>
<evidence type="ECO:0000256" key="11">
    <source>
        <dbReference type="ARBA" id="ARBA00046288"/>
    </source>
</evidence>
<dbReference type="PANTHER" id="PTHR12223">
    <property type="entry name" value="VESICULAR MANNOSE-BINDING LECTIN"/>
    <property type="match status" value="1"/>
</dbReference>
<keyword evidence="8 12" id="KW-0472">Membrane</keyword>
<dbReference type="InterPro" id="IPR013320">
    <property type="entry name" value="ConA-like_dom_sf"/>
</dbReference>
<evidence type="ECO:0000256" key="7">
    <source>
        <dbReference type="ARBA" id="ARBA00023034"/>
    </source>
</evidence>
<feature type="transmembrane region" description="Helical" evidence="12">
    <location>
        <begin position="312"/>
        <end position="333"/>
    </location>
</feature>
<evidence type="ECO:0000256" key="1">
    <source>
        <dbReference type="ARBA" id="ARBA00004194"/>
    </source>
</evidence>
<accession>A0A0N7ZCV8</accession>
<dbReference type="PANTHER" id="PTHR12223:SF45">
    <property type="entry name" value="RE50040P"/>
    <property type="match status" value="1"/>
</dbReference>
<sequence length="345" mass="38815">MSCLPSAVRGQRTWASNTMDILFHCAIVVFSLIISSTSAGEWRTHDYVVREHSLVKPYQGMGTSIPYWDFLGTTMVTNNYIRLTGDIQSQRGAVWNTVGCYLRNWEMQIHFKVHGRGKDLFGDGFAFWYVKDPMQEGEVFGSKDYFSGLAVILDTYSNHNGPHNHGHPYISAMINNGSLHYDHDRDGTHTQLSAGCVSKFRNLDHDTFVSIKYVHDTLTVSTDIDNKQEFRQCFSVSGVKLPVGYFLGVSAATGDLSDTHDIISLKMFDLSTPDDDILEERVNIMPSASFFEAPRDHVEDPKPSSLSTGKQVLLLIVGVVLICACVFIGGLIYSKQQEQQRKRFY</sequence>
<evidence type="ECO:0000256" key="8">
    <source>
        <dbReference type="ARBA" id="ARBA00023136"/>
    </source>
</evidence>
<evidence type="ECO:0000256" key="12">
    <source>
        <dbReference type="SAM" id="Phobius"/>
    </source>
</evidence>
<dbReference type="InterPro" id="IPR051136">
    <property type="entry name" value="Intracellular_Lectin-GPT"/>
</dbReference>
<keyword evidence="6 12" id="KW-1133">Transmembrane helix</keyword>
<keyword evidence="5" id="KW-0430">Lectin</keyword>
<evidence type="ECO:0000256" key="6">
    <source>
        <dbReference type="ARBA" id="ARBA00022989"/>
    </source>
</evidence>
<dbReference type="GO" id="GO:0005789">
    <property type="term" value="C:endoplasmic reticulum membrane"/>
    <property type="evidence" value="ECO:0007669"/>
    <property type="project" value="TreeGrafter"/>
</dbReference>
<organism evidence="14">
    <name type="scientific">Scylla olivacea</name>
    <name type="common">Orange mud crab</name>
    <name type="synonym">Cancer olivacea</name>
    <dbReference type="NCBI Taxonomy" id="85551"/>
    <lineage>
        <taxon>Eukaryota</taxon>
        <taxon>Metazoa</taxon>
        <taxon>Ecdysozoa</taxon>
        <taxon>Arthropoda</taxon>
        <taxon>Crustacea</taxon>
        <taxon>Multicrustacea</taxon>
        <taxon>Malacostraca</taxon>
        <taxon>Eumalacostraca</taxon>
        <taxon>Eucarida</taxon>
        <taxon>Decapoda</taxon>
        <taxon>Pleocyemata</taxon>
        <taxon>Brachyura</taxon>
        <taxon>Eubrachyura</taxon>
        <taxon>Portunoidea</taxon>
        <taxon>Portunidae</taxon>
        <taxon>Portuninae</taxon>
        <taxon>Scylla</taxon>
    </lineage>
</organism>
<dbReference type="GO" id="GO:0000139">
    <property type="term" value="C:Golgi membrane"/>
    <property type="evidence" value="ECO:0007669"/>
    <property type="project" value="UniProtKB-SubCell"/>
</dbReference>
<feature type="domain" description="L-type lectin-like" evidence="13">
    <location>
        <begin position="46"/>
        <end position="270"/>
    </location>
</feature>
<keyword evidence="2 12" id="KW-0812">Transmembrane</keyword>
<dbReference type="GO" id="GO:0005537">
    <property type="term" value="F:D-mannose binding"/>
    <property type="evidence" value="ECO:0007669"/>
    <property type="project" value="TreeGrafter"/>
</dbReference>
<feature type="transmembrane region" description="Helical" evidence="12">
    <location>
        <begin position="21"/>
        <end position="40"/>
    </location>
</feature>
<reference evidence="14" key="1">
    <citation type="submission" date="2015-09" db="EMBL/GenBank/DDBJ databases">
        <title>Scylla olivacea transcriptome.</title>
        <authorList>
            <person name="Ikhwanuddin M."/>
        </authorList>
    </citation>
    <scope>NUCLEOTIDE SEQUENCE</scope>
</reference>
<evidence type="ECO:0000259" key="13">
    <source>
        <dbReference type="PROSITE" id="PS51328"/>
    </source>
</evidence>
<dbReference type="GO" id="GO:0005793">
    <property type="term" value="C:endoplasmic reticulum-Golgi intermediate compartment"/>
    <property type="evidence" value="ECO:0007669"/>
    <property type="project" value="TreeGrafter"/>
</dbReference>
<evidence type="ECO:0000256" key="3">
    <source>
        <dbReference type="ARBA" id="ARBA00022723"/>
    </source>
</evidence>
<dbReference type="GO" id="GO:0046872">
    <property type="term" value="F:metal ion binding"/>
    <property type="evidence" value="ECO:0007669"/>
    <property type="project" value="UniProtKB-KW"/>
</dbReference>
<evidence type="ECO:0000256" key="5">
    <source>
        <dbReference type="ARBA" id="ARBA00022734"/>
    </source>
</evidence>
<evidence type="ECO:0000256" key="9">
    <source>
        <dbReference type="ARBA" id="ARBA00023157"/>
    </source>
</evidence>
<evidence type="ECO:0000256" key="4">
    <source>
        <dbReference type="ARBA" id="ARBA00022729"/>
    </source>
</evidence>
<protein>
    <recommendedName>
        <fullName evidence="13">L-type lectin-like domain-containing protein</fullName>
    </recommendedName>
</protein>
<evidence type="ECO:0000256" key="2">
    <source>
        <dbReference type="ARBA" id="ARBA00022692"/>
    </source>
</evidence>
<dbReference type="Gene3D" id="2.60.120.200">
    <property type="match status" value="1"/>
</dbReference>
<proteinExistence type="predicted"/>
<comment type="subcellular location">
    <subcellularLocation>
        <location evidence="11">Endomembrane system</location>
        <topology evidence="11">Single-pass type I membrane protein</topology>
    </subcellularLocation>
    <subcellularLocation>
        <location evidence="1">Golgi apparatus membrane</location>
        <topology evidence="1">Single-pass membrane protein</topology>
    </subcellularLocation>
</comment>
<dbReference type="GO" id="GO:0006888">
    <property type="term" value="P:endoplasmic reticulum to Golgi vesicle-mediated transport"/>
    <property type="evidence" value="ECO:0007669"/>
    <property type="project" value="TreeGrafter"/>
</dbReference>
<dbReference type="Pfam" id="PF03388">
    <property type="entry name" value="Lectin_leg-like"/>
    <property type="match status" value="1"/>
</dbReference>
<dbReference type="InterPro" id="IPR005052">
    <property type="entry name" value="Lectin_leg"/>
</dbReference>
<evidence type="ECO:0000256" key="10">
    <source>
        <dbReference type="ARBA" id="ARBA00023180"/>
    </source>
</evidence>
<keyword evidence="10" id="KW-0325">Glycoprotein</keyword>